<dbReference type="Proteomes" id="UP000516160">
    <property type="component" value="Chromosome"/>
</dbReference>
<feature type="domain" description="HTH gntR-type" evidence="4">
    <location>
        <begin position="8"/>
        <end position="76"/>
    </location>
</feature>
<dbReference type="InterPro" id="IPR036388">
    <property type="entry name" value="WH-like_DNA-bd_sf"/>
</dbReference>
<dbReference type="RefSeq" id="WP_213167499.1">
    <property type="nucleotide sequence ID" value="NZ_CP058559.1"/>
</dbReference>
<dbReference type="AlphaFoldDB" id="A0A7G9W574"/>
<keyword evidence="6" id="KW-1185">Reference proteome</keyword>
<evidence type="ECO:0000256" key="2">
    <source>
        <dbReference type="ARBA" id="ARBA00023125"/>
    </source>
</evidence>
<evidence type="ECO:0000259" key="4">
    <source>
        <dbReference type="PROSITE" id="PS50949"/>
    </source>
</evidence>
<dbReference type="GO" id="GO:0003677">
    <property type="term" value="F:DNA binding"/>
    <property type="evidence" value="ECO:0007669"/>
    <property type="project" value="UniProtKB-KW"/>
</dbReference>
<organism evidence="5 6">
    <name type="scientific">Alkalicella caledoniensis</name>
    <dbReference type="NCBI Taxonomy" id="2731377"/>
    <lineage>
        <taxon>Bacteria</taxon>
        <taxon>Bacillati</taxon>
        <taxon>Bacillota</taxon>
        <taxon>Clostridia</taxon>
        <taxon>Eubacteriales</taxon>
        <taxon>Proteinivoracaceae</taxon>
        <taxon>Alkalicella</taxon>
    </lineage>
</organism>
<dbReference type="Gene3D" id="1.10.10.10">
    <property type="entry name" value="Winged helix-like DNA-binding domain superfamily/Winged helix DNA-binding domain"/>
    <property type="match status" value="1"/>
</dbReference>
<keyword evidence="3" id="KW-0804">Transcription</keyword>
<proteinExistence type="predicted"/>
<evidence type="ECO:0000313" key="5">
    <source>
        <dbReference type="EMBL" id="QNO13836.1"/>
    </source>
</evidence>
<evidence type="ECO:0000256" key="3">
    <source>
        <dbReference type="ARBA" id="ARBA00023163"/>
    </source>
</evidence>
<dbReference type="InterPro" id="IPR011711">
    <property type="entry name" value="GntR_C"/>
</dbReference>
<sequence length="241" mass="27740">MFRPIKDVKVYEHVIEQIKNMIMTGELKRGDKLPSERDLVEQLQVSRASIREALSALQIIGLIESRHGEGNFIKEKLDQNFLEPLSILFFLEKTSPTEILDFRLILEVNSAALASKNATPEQILELQAVVQDLEKYRMDENLNIKLDKKFHYTIAKISGNRLLFNILNTISDLIDTSITYTRSNILMDPKNLEILIEQHKGLFSAIAKGDAELASTRMKHHLDYVNKCMMEQEENNLLQNE</sequence>
<gene>
    <name evidence="5" type="ORF">HYG86_03180</name>
</gene>
<dbReference type="Pfam" id="PF00392">
    <property type="entry name" value="GntR"/>
    <property type="match status" value="1"/>
</dbReference>
<name>A0A7G9W574_ALKCA</name>
<dbReference type="InterPro" id="IPR008920">
    <property type="entry name" value="TF_FadR/GntR_C"/>
</dbReference>
<dbReference type="EMBL" id="CP058559">
    <property type="protein sequence ID" value="QNO13836.1"/>
    <property type="molecule type" value="Genomic_DNA"/>
</dbReference>
<dbReference type="PANTHER" id="PTHR43537">
    <property type="entry name" value="TRANSCRIPTIONAL REGULATOR, GNTR FAMILY"/>
    <property type="match status" value="1"/>
</dbReference>
<dbReference type="SUPFAM" id="SSF48008">
    <property type="entry name" value="GntR ligand-binding domain-like"/>
    <property type="match status" value="1"/>
</dbReference>
<protein>
    <submittedName>
        <fullName evidence="5">FadR family transcriptional regulator</fullName>
    </submittedName>
</protein>
<dbReference type="CDD" id="cd07377">
    <property type="entry name" value="WHTH_GntR"/>
    <property type="match status" value="1"/>
</dbReference>
<keyword evidence="2" id="KW-0238">DNA-binding</keyword>
<dbReference type="SMART" id="SM00345">
    <property type="entry name" value="HTH_GNTR"/>
    <property type="match status" value="1"/>
</dbReference>
<dbReference type="SUPFAM" id="SSF46785">
    <property type="entry name" value="Winged helix' DNA-binding domain"/>
    <property type="match status" value="1"/>
</dbReference>
<dbReference type="PROSITE" id="PS50949">
    <property type="entry name" value="HTH_GNTR"/>
    <property type="match status" value="1"/>
</dbReference>
<dbReference type="InterPro" id="IPR000524">
    <property type="entry name" value="Tscrpt_reg_HTH_GntR"/>
</dbReference>
<dbReference type="KEGG" id="acae:HYG86_03180"/>
<accession>A0A7G9W574</accession>
<dbReference type="GO" id="GO:0003700">
    <property type="term" value="F:DNA-binding transcription factor activity"/>
    <property type="evidence" value="ECO:0007669"/>
    <property type="project" value="InterPro"/>
</dbReference>
<evidence type="ECO:0000256" key="1">
    <source>
        <dbReference type="ARBA" id="ARBA00023015"/>
    </source>
</evidence>
<keyword evidence="1" id="KW-0805">Transcription regulation</keyword>
<dbReference type="PANTHER" id="PTHR43537:SF43">
    <property type="entry name" value="GNTR-FAMILY TRANSCRIPTIONAL REGULATOR"/>
    <property type="match status" value="1"/>
</dbReference>
<dbReference type="SMART" id="SM00895">
    <property type="entry name" value="FCD"/>
    <property type="match status" value="1"/>
</dbReference>
<evidence type="ECO:0000313" key="6">
    <source>
        <dbReference type="Proteomes" id="UP000516160"/>
    </source>
</evidence>
<dbReference type="Pfam" id="PF07729">
    <property type="entry name" value="FCD"/>
    <property type="match status" value="1"/>
</dbReference>
<dbReference type="InterPro" id="IPR036390">
    <property type="entry name" value="WH_DNA-bd_sf"/>
</dbReference>
<dbReference type="PRINTS" id="PR00035">
    <property type="entry name" value="HTHGNTR"/>
</dbReference>
<reference evidence="5 6" key="1">
    <citation type="submission" date="2020-07" db="EMBL/GenBank/DDBJ databases">
        <title>Alkalicella. sp. LB2 genome.</title>
        <authorList>
            <person name="Postec A."/>
            <person name="Quemeneur M."/>
        </authorList>
    </citation>
    <scope>NUCLEOTIDE SEQUENCE [LARGE SCALE GENOMIC DNA]</scope>
    <source>
        <strain evidence="5 6">LB2</strain>
    </source>
</reference>
<dbReference type="Gene3D" id="1.20.120.530">
    <property type="entry name" value="GntR ligand-binding domain-like"/>
    <property type="match status" value="1"/>
</dbReference>